<proteinExistence type="inferred from homology"/>
<feature type="chain" id="PRO_5047237492" description="Pullulanase carbohydrate-binding module 41 domain-containing protein" evidence="5">
    <location>
        <begin position="26"/>
        <end position="162"/>
    </location>
</feature>
<evidence type="ECO:0000313" key="7">
    <source>
        <dbReference type="EMBL" id="BDG03240.1"/>
    </source>
</evidence>
<accession>A0ABM7WUS8</accession>
<dbReference type="Gene3D" id="2.60.40.1110">
    <property type="match status" value="1"/>
</dbReference>
<keyword evidence="4" id="KW-0326">Glycosidase</keyword>
<sequence length="162" mass="18315">MKLLQKLLLASGLLAFLAAPGLAPAEEKPAASAGDKVTIHYHRQDGSYDGWGLHTWQSFQKKEEAGDEFAKKEMTDAPLPGVTWFKPMPPTGKDDFGAFWSIPTKEYENGRVNYIIHKGDKKDQCNKDMFFLLKDTKDAWVVSTDCKVYLTKEEAMKSPKWK</sequence>
<protein>
    <recommendedName>
        <fullName evidence="6">Pullulanase carbohydrate-binding module 41 domain-containing protein</fullName>
    </recommendedName>
</protein>
<feature type="signal peptide" evidence="5">
    <location>
        <begin position="1"/>
        <end position="25"/>
    </location>
</feature>
<feature type="domain" description="Pullulanase carbohydrate-binding module 41" evidence="6">
    <location>
        <begin position="36"/>
        <end position="149"/>
    </location>
</feature>
<name>A0ABM7WUS8_9BACT</name>
<dbReference type="InterPro" id="IPR013784">
    <property type="entry name" value="Carb-bd-like_fold"/>
</dbReference>
<dbReference type="SUPFAM" id="SSF49452">
    <property type="entry name" value="Starch-binding domain-like"/>
    <property type="match status" value="1"/>
</dbReference>
<dbReference type="RefSeq" id="WP_248361069.1">
    <property type="nucleotide sequence ID" value="NZ_AP025591.1"/>
</dbReference>
<evidence type="ECO:0000259" key="6">
    <source>
        <dbReference type="Pfam" id="PF03714"/>
    </source>
</evidence>
<dbReference type="Proteomes" id="UP001162891">
    <property type="component" value="Chromosome"/>
</dbReference>
<keyword evidence="2 5" id="KW-0732">Signal</keyword>
<evidence type="ECO:0000256" key="1">
    <source>
        <dbReference type="ARBA" id="ARBA00008061"/>
    </source>
</evidence>
<reference evidence="8" key="1">
    <citation type="journal article" date="2022" name="Int. J. Syst. Evol. Microbiol.">
        <title>Anaeromyxobacter oryzae sp. nov., Anaeromyxobacter diazotrophicus sp. nov. and Anaeromyxobacter paludicola sp. nov., isolated from paddy soils.</title>
        <authorList>
            <person name="Itoh H."/>
            <person name="Xu Z."/>
            <person name="Mise K."/>
            <person name="Masuda Y."/>
            <person name="Ushijima N."/>
            <person name="Hayakawa C."/>
            <person name="Shiratori Y."/>
            <person name="Senoo K."/>
        </authorList>
    </citation>
    <scope>NUCLEOTIDE SEQUENCE [LARGE SCALE GENOMIC DNA]</scope>
    <source>
        <strain evidence="8">Red232</strain>
    </source>
</reference>
<evidence type="ECO:0000313" key="8">
    <source>
        <dbReference type="Proteomes" id="UP001162891"/>
    </source>
</evidence>
<evidence type="ECO:0000256" key="5">
    <source>
        <dbReference type="SAM" id="SignalP"/>
    </source>
</evidence>
<evidence type="ECO:0000256" key="2">
    <source>
        <dbReference type="ARBA" id="ARBA00022729"/>
    </source>
</evidence>
<dbReference type="EMBL" id="AP025591">
    <property type="protein sequence ID" value="BDG03240.1"/>
    <property type="molecule type" value="Genomic_DNA"/>
</dbReference>
<dbReference type="CDD" id="cd10315">
    <property type="entry name" value="CBM41_pullulanase"/>
    <property type="match status" value="1"/>
</dbReference>
<evidence type="ECO:0000256" key="3">
    <source>
        <dbReference type="ARBA" id="ARBA00022801"/>
    </source>
</evidence>
<dbReference type="InterPro" id="IPR005323">
    <property type="entry name" value="CBM41_pullulanase"/>
</dbReference>
<evidence type="ECO:0000256" key="4">
    <source>
        <dbReference type="ARBA" id="ARBA00023295"/>
    </source>
</evidence>
<comment type="similarity">
    <text evidence="1">Belongs to the glycosyl hydrolase 13 family.</text>
</comment>
<gene>
    <name evidence="7" type="ORF">AMOR_22360</name>
</gene>
<keyword evidence="8" id="KW-1185">Reference proteome</keyword>
<dbReference type="Pfam" id="PF03714">
    <property type="entry name" value="PUD"/>
    <property type="match status" value="1"/>
</dbReference>
<keyword evidence="3" id="KW-0378">Hydrolase</keyword>
<organism evidence="7 8">
    <name type="scientific">Anaeromyxobacter oryzae</name>
    <dbReference type="NCBI Taxonomy" id="2918170"/>
    <lineage>
        <taxon>Bacteria</taxon>
        <taxon>Pseudomonadati</taxon>
        <taxon>Myxococcota</taxon>
        <taxon>Myxococcia</taxon>
        <taxon>Myxococcales</taxon>
        <taxon>Cystobacterineae</taxon>
        <taxon>Anaeromyxobacteraceae</taxon>
        <taxon>Anaeromyxobacter</taxon>
    </lineage>
</organism>